<proteinExistence type="predicted"/>
<dbReference type="PANTHER" id="PTHR46663">
    <property type="entry name" value="DIGUANYLATE CYCLASE DGCT-RELATED"/>
    <property type="match status" value="1"/>
</dbReference>
<evidence type="ECO:0000313" key="4">
    <source>
        <dbReference type="Proteomes" id="UP001158066"/>
    </source>
</evidence>
<evidence type="ECO:0000259" key="2">
    <source>
        <dbReference type="PROSITE" id="PS50887"/>
    </source>
</evidence>
<dbReference type="InterPro" id="IPR052163">
    <property type="entry name" value="DGC-Regulatory_Protein"/>
</dbReference>
<comment type="caution">
    <text evidence="3">The sequence shown here is derived from an EMBL/GenBank/DDBJ whole genome shotgun (WGS) entry which is preliminary data.</text>
</comment>
<reference evidence="3" key="1">
    <citation type="submission" date="2017-05" db="EMBL/GenBank/DDBJ databases">
        <authorList>
            <person name="Varghese N."/>
            <person name="Submissions S."/>
        </authorList>
    </citation>
    <scope>NUCLEOTIDE SEQUENCE</scope>
    <source>
        <strain evidence="3">Su22</strain>
    </source>
</reference>
<dbReference type="InterPro" id="IPR043128">
    <property type="entry name" value="Rev_trsase/Diguanyl_cyclase"/>
</dbReference>
<feature type="domain" description="GGDEF" evidence="2">
    <location>
        <begin position="543"/>
        <end position="676"/>
    </location>
</feature>
<dbReference type="Proteomes" id="UP001158066">
    <property type="component" value="Unassembled WGS sequence"/>
</dbReference>
<protein>
    <submittedName>
        <fullName evidence="3">Diguanylate cyclase (GGDEF) domain-containing protein</fullName>
    </submittedName>
</protein>
<accession>A0AA46AHY8</accession>
<dbReference type="CDD" id="cd01949">
    <property type="entry name" value="GGDEF"/>
    <property type="match status" value="1"/>
</dbReference>
<dbReference type="InterPro" id="IPR029787">
    <property type="entry name" value="Nucleotide_cyclase"/>
</dbReference>
<sequence length="680" mass="77826">MKKTLLANKWLAVFILVIYTRVSSNKIESYGGYDMKRDGKIILALTLVIAVVLTAVFAYFISRTEKDFDLFYTKQMDNHASLIRKTVNLAESYTETYTRLINEDLYHRLYGLNQELAGVAADQLTPGVLMTYRDNYDLAGLAIFSPVDDEDIAISASTVLEEIGERTAFWGYWHEAFSALLQGETPNVGRGYTRENFWVGPRSRSHYMEGYYRFAYYHNEAQGYLINGYIEDAASYDDNIRNLMDDLFAYLDEEISYIQSSSLIDLNAWEVAYHNEYSNPEDPAFIYGNFDRNLFIQLGLTPEELYAMTETQRHVLKADSGEALIYLIPAGVAEHPYLVAALIDDSDHWLLRENAGNSFLLMGLIALVIVLLGVSFVMHHYRSQLTFEIERKEASEAFARSIAALPEFIYRCQIAEDNTLLLTYNDGRSVGREQAVAMEKHYLKMNDIYPETYTQILRENVEKALAGVAQRFEVAYNGRIYEHYISRVENENEVAGFATDITEKRHQEEKARYRADHDSLTELKNRGAFELYIREITSRKPSDSYALFFMDLDHFKEVNDTYGHLLGDHLLRAVANQIRQAVAGSEGILARVGGDEFAFFFRESSKEVIEKTAENIIAGFQEPLEVEGQLLTIGVSVGIARYPQDSANDRELIHFADQAMYAVKHEPGKKYAFHRKHSVR</sequence>
<keyword evidence="1" id="KW-1133">Transmembrane helix</keyword>
<dbReference type="Pfam" id="PF00990">
    <property type="entry name" value="GGDEF"/>
    <property type="match status" value="1"/>
</dbReference>
<dbReference type="InterPro" id="IPR000160">
    <property type="entry name" value="GGDEF_dom"/>
</dbReference>
<name>A0AA46AHY8_9CLOT</name>
<dbReference type="SUPFAM" id="SSF55073">
    <property type="entry name" value="Nucleotide cyclase"/>
    <property type="match status" value="1"/>
</dbReference>
<feature type="transmembrane region" description="Helical" evidence="1">
    <location>
        <begin position="359"/>
        <end position="381"/>
    </location>
</feature>
<organism evidence="3 4">
    <name type="scientific">Anoxynatronum buryatiense</name>
    <dbReference type="NCBI Taxonomy" id="489973"/>
    <lineage>
        <taxon>Bacteria</taxon>
        <taxon>Bacillati</taxon>
        <taxon>Bacillota</taxon>
        <taxon>Clostridia</taxon>
        <taxon>Eubacteriales</taxon>
        <taxon>Clostridiaceae</taxon>
        <taxon>Anoxynatronum</taxon>
    </lineage>
</organism>
<dbReference type="SMART" id="SM00267">
    <property type="entry name" value="GGDEF"/>
    <property type="match status" value="1"/>
</dbReference>
<gene>
    <name evidence="3" type="ORF">SAMN06296020_102205</name>
</gene>
<dbReference type="EMBL" id="FXUF01000002">
    <property type="protein sequence ID" value="SMP44612.1"/>
    <property type="molecule type" value="Genomic_DNA"/>
</dbReference>
<keyword evidence="4" id="KW-1185">Reference proteome</keyword>
<dbReference type="PANTHER" id="PTHR46663:SF2">
    <property type="entry name" value="GGDEF DOMAIN-CONTAINING PROTEIN"/>
    <property type="match status" value="1"/>
</dbReference>
<dbReference type="PROSITE" id="PS50887">
    <property type="entry name" value="GGDEF"/>
    <property type="match status" value="1"/>
</dbReference>
<dbReference type="AlphaFoldDB" id="A0AA46AHY8"/>
<keyword evidence="1" id="KW-0812">Transmembrane</keyword>
<evidence type="ECO:0000313" key="3">
    <source>
        <dbReference type="EMBL" id="SMP44612.1"/>
    </source>
</evidence>
<dbReference type="Gene3D" id="3.30.70.270">
    <property type="match status" value="1"/>
</dbReference>
<keyword evidence="1" id="KW-0472">Membrane</keyword>
<feature type="transmembrane region" description="Helical" evidence="1">
    <location>
        <begin position="40"/>
        <end position="61"/>
    </location>
</feature>
<dbReference type="NCBIfam" id="TIGR00254">
    <property type="entry name" value="GGDEF"/>
    <property type="match status" value="1"/>
</dbReference>
<evidence type="ECO:0000256" key="1">
    <source>
        <dbReference type="SAM" id="Phobius"/>
    </source>
</evidence>